<evidence type="ECO:0000256" key="1">
    <source>
        <dbReference type="SAM" id="MobiDB-lite"/>
    </source>
</evidence>
<dbReference type="InterPro" id="IPR002083">
    <property type="entry name" value="MATH/TRAF_dom"/>
</dbReference>
<reference evidence="3 4" key="1">
    <citation type="journal article" date="2013" name="Genome Biol.">
        <title>The genome sequence of the most widely cultivated cacao type and its use to identify candidate genes regulating pod color.</title>
        <authorList>
            <person name="Motamayor J.C."/>
            <person name="Mockaitis K."/>
            <person name="Schmutz J."/>
            <person name="Haiminen N."/>
            <person name="Iii D.L."/>
            <person name="Cornejo O."/>
            <person name="Findley S.D."/>
            <person name="Zheng P."/>
            <person name="Utro F."/>
            <person name="Royaert S."/>
            <person name="Saski C."/>
            <person name="Jenkins J."/>
            <person name="Podicheti R."/>
            <person name="Zhao M."/>
            <person name="Scheffler B.E."/>
            <person name="Stack J.C."/>
            <person name="Feltus F.A."/>
            <person name="Mustiga G.M."/>
            <person name="Amores F."/>
            <person name="Phillips W."/>
            <person name="Marelli J.P."/>
            <person name="May G.D."/>
            <person name="Shapiro H."/>
            <person name="Ma J."/>
            <person name="Bustamante C.D."/>
            <person name="Schnell R.J."/>
            <person name="Main D."/>
            <person name="Gilbert D."/>
            <person name="Parida L."/>
            <person name="Kuhn D.N."/>
        </authorList>
    </citation>
    <scope>NUCLEOTIDE SEQUENCE [LARGE SCALE GENOMIC DNA]</scope>
    <source>
        <strain evidence="4">cv. Matina 1-6</strain>
    </source>
</reference>
<feature type="domain" description="MATH" evidence="2">
    <location>
        <begin position="29"/>
        <end position="162"/>
    </location>
</feature>
<dbReference type="PROSITE" id="PS50144">
    <property type="entry name" value="MATH"/>
    <property type="match status" value="2"/>
</dbReference>
<dbReference type="InterPro" id="IPR008974">
    <property type="entry name" value="TRAF-like"/>
</dbReference>
<dbReference type="HOGENOM" id="CLU_040595_1_1_1"/>
<dbReference type="SUPFAM" id="SSF49599">
    <property type="entry name" value="TRAF domain-like"/>
    <property type="match status" value="2"/>
</dbReference>
<keyword evidence="4" id="KW-1185">Reference proteome</keyword>
<protein>
    <submittedName>
        <fullName evidence="3">TRAF-like family protein isoform 1</fullName>
    </submittedName>
</protein>
<dbReference type="InParanoid" id="A0A061E8Y6"/>
<feature type="region of interest" description="Disordered" evidence="1">
    <location>
        <begin position="241"/>
        <end position="269"/>
    </location>
</feature>
<feature type="compositionally biased region" description="Basic and acidic residues" evidence="1">
    <location>
        <begin position="245"/>
        <end position="255"/>
    </location>
</feature>
<organism evidence="3 4">
    <name type="scientific">Theobroma cacao</name>
    <name type="common">Cacao</name>
    <name type="synonym">Cocoa</name>
    <dbReference type="NCBI Taxonomy" id="3641"/>
    <lineage>
        <taxon>Eukaryota</taxon>
        <taxon>Viridiplantae</taxon>
        <taxon>Streptophyta</taxon>
        <taxon>Embryophyta</taxon>
        <taxon>Tracheophyta</taxon>
        <taxon>Spermatophyta</taxon>
        <taxon>Magnoliopsida</taxon>
        <taxon>eudicotyledons</taxon>
        <taxon>Gunneridae</taxon>
        <taxon>Pentapetalae</taxon>
        <taxon>rosids</taxon>
        <taxon>malvids</taxon>
        <taxon>Malvales</taxon>
        <taxon>Malvaceae</taxon>
        <taxon>Byttnerioideae</taxon>
        <taxon>Theobroma</taxon>
    </lineage>
</organism>
<sequence length="369" mass="42319">MPTPDGAPKPSDTPNKEMKGLETWREVPPTHYILKIESFTSLVGILRKTGLDHYESNVFKASGRSWMLLLYPWEDKKRNGSHCISLYLKLVPYIKGEIYKALVIFFVYDQLKGKYWSFQDTTVRTFHDMDESGVSQLVSPECFENASNGFLVNDSCVFGVEVFAIQSGNKVERFRTLRKQSEKVYIWNVEKFSELKATGHFSEPFSVGGFKWRLHLYPRGIPKAMGKYLSIYLCLHDESEPDPGSGEKKQDDSKDASGSGKKKQYNPQLPCGKKMHVEYKLSINNQGKDKKPEKISKRGYAWFSALDTAWGFPYFTNLDDPGWRWGGFIFQDALLIELQIISMSLDTAGAGDEMDIDFPRQIHEQRYFA</sequence>
<dbReference type="PANTHER" id="PTHR46162:SF40">
    <property type="entry name" value="TRAF-LIKE FAMILY PROTEIN"/>
    <property type="match status" value="1"/>
</dbReference>
<dbReference type="eggNOG" id="KOG1987">
    <property type="taxonomic scope" value="Eukaryota"/>
</dbReference>
<evidence type="ECO:0000313" key="4">
    <source>
        <dbReference type="Proteomes" id="UP000026915"/>
    </source>
</evidence>
<evidence type="ECO:0000313" key="3">
    <source>
        <dbReference type="EMBL" id="EOY01470.1"/>
    </source>
</evidence>
<dbReference type="Gramene" id="EOY01470">
    <property type="protein sequence ID" value="EOY01470"/>
    <property type="gene ID" value="TCM_011345"/>
</dbReference>
<dbReference type="AlphaFoldDB" id="A0A061E8Y6"/>
<dbReference type="STRING" id="3641.A0A061E8Y6"/>
<name>A0A061E8Y6_THECC</name>
<dbReference type="SMART" id="SM00061">
    <property type="entry name" value="MATH"/>
    <property type="match status" value="1"/>
</dbReference>
<gene>
    <name evidence="3" type="ORF">TCM_011345</name>
</gene>
<dbReference type="CDD" id="cd00121">
    <property type="entry name" value="MATH"/>
    <property type="match status" value="2"/>
</dbReference>
<dbReference type="Proteomes" id="UP000026915">
    <property type="component" value="Chromosome 2"/>
</dbReference>
<dbReference type="Pfam" id="PF22486">
    <property type="entry name" value="MATH_2"/>
    <property type="match status" value="2"/>
</dbReference>
<evidence type="ECO:0000259" key="2">
    <source>
        <dbReference type="PROSITE" id="PS50144"/>
    </source>
</evidence>
<proteinExistence type="predicted"/>
<feature type="domain" description="MATH" evidence="2">
    <location>
        <begin position="182"/>
        <end position="340"/>
    </location>
</feature>
<dbReference type="PANTHER" id="PTHR46162">
    <property type="entry name" value="TRAF-LIKE FAMILY PROTEIN"/>
    <property type="match status" value="1"/>
</dbReference>
<accession>A0A061E8Y6</accession>
<dbReference type="OMA" id="SPECFEN"/>
<dbReference type="EMBL" id="CM001880">
    <property type="protein sequence ID" value="EOY01470.1"/>
    <property type="molecule type" value="Genomic_DNA"/>
</dbReference>
<dbReference type="Gene3D" id="2.60.210.10">
    <property type="entry name" value="Apoptosis, Tumor Necrosis Factor Receptor Associated Protein 2, Chain A"/>
    <property type="match status" value="2"/>
</dbReference>
<feature type="region of interest" description="Disordered" evidence="1">
    <location>
        <begin position="1"/>
        <end position="20"/>
    </location>
</feature>